<evidence type="ECO:0000313" key="5">
    <source>
        <dbReference type="EMBL" id="MBL3678617.1"/>
    </source>
</evidence>
<evidence type="ECO:0000256" key="3">
    <source>
        <dbReference type="ARBA" id="ARBA00023163"/>
    </source>
</evidence>
<dbReference type="SUPFAM" id="SSF46785">
    <property type="entry name" value="Winged helix' DNA-binding domain"/>
    <property type="match status" value="2"/>
</dbReference>
<dbReference type="Pfam" id="PF13404">
    <property type="entry name" value="HTH_AsnC-type"/>
    <property type="match status" value="2"/>
</dbReference>
<proteinExistence type="predicted"/>
<dbReference type="SMART" id="SM00344">
    <property type="entry name" value="HTH_ASNC"/>
    <property type="match status" value="2"/>
</dbReference>
<keyword evidence="3" id="KW-0804">Transcription</keyword>
<dbReference type="PRINTS" id="PR00033">
    <property type="entry name" value="HTHASNC"/>
</dbReference>
<gene>
    <name evidence="5" type="ORF">D3230_04810</name>
</gene>
<dbReference type="PANTHER" id="PTHR30154">
    <property type="entry name" value="LEUCINE-RESPONSIVE REGULATORY PROTEIN"/>
    <property type="match status" value="1"/>
</dbReference>
<evidence type="ECO:0000256" key="2">
    <source>
        <dbReference type="ARBA" id="ARBA00023125"/>
    </source>
</evidence>
<organism evidence="5 6">
    <name type="scientific">Leucobacter chromiireducens subsp. solipictus</name>
    <dbReference type="NCBI Taxonomy" id="398235"/>
    <lineage>
        <taxon>Bacteria</taxon>
        <taxon>Bacillati</taxon>
        <taxon>Actinomycetota</taxon>
        <taxon>Actinomycetes</taxon>
        <taxon>Micrococcales</taxon>
        <taxon>Microbacteriaceae</taxon>
        <taxon>Leucobacter</taxon>
    </lineage>
</organism>
<dbReference type="InterPro" id="IPR036390">
    <property type="entry name" value="WH_DNA-bd_sf"/>
</dbReference>
<dbReference type="Gene3D" id="1.10.10.10">
    <property type="entry name" value="Winged helix-like DNA-binding domain superfamily/Winged helix DNA-binding domain"/>
    <property type="match status" value="2"/>
</dbReference>
<keyword evidence="2" id="KW-0238">DNA-binding</keyword>
<evidence type="ECO:0000313" key="6">
    <source>
        <dbReference type="Proteomes" id="UP001645859"/>
    </source>
</evidence>
<evidence type="ECO:0000259" key="4">
    <source>
        <dbReference type="PROSITE" id="PS50956"/>
    </source>
</evidence>
<name>A0ABS1SF20_9MICO</name>
<dbReference type="PROSITE" id="PS50956">
    <property type="entry name" value="HTH_ASNC_2"/>
    <property type="match status" value="1"/>
</dbReference>
<dbReference type="InterPro" id="IPR036388">
    <property type="entry name" value="WH-like_DNA-bd_sf"/>
</dbReference>
<dbReference type="InterPro" id="IPR019888">
    <property type="entry name" value="Tscrpt_reg_AsnC-like"/>
</dbReference>
<evidence type="ECO:0000256" key="1">
    <source>
        <dbReference type="ARBA" id="ARBA00023015"/>
    </source>
</evidence>
<accession>A0ABS1SF20</accession>
<dbReference type="PANTHER" id="PTHR30154:SF34">
    <property type="entry name" value="TRANSCRIPTIONAL REGULATOR AZLB"/>
    <property type="match status" value="1"/>
</dbReference>
<reference evidence="5 6" key="1">
    <citation type="submission" date="2018-09" db="EMBL/GenBank/DDBJ databases">
        <title>Comparative genomics of Leucobacter spp.</title>
        <authorList>
            <person name="Reis A.C."/>
            <person name="Kolvenbach B.A."/>
            <person name="Corvini P.F.X."/>
            <person name="Nunes O.C."/>
        </authorList>
    </citation>
    <scope>NUCLEOTIDE SEQUENCE [LARGE SCALE GENOMIC DNA]</scope>
    <source>
        <strain evidence="5 6">TAN 31504</strain>
    </source>
</reference>
<sequence>MAMHEPLDSADREICAALLRNGRASWRQIAQVTGMQERTVARRGARLLDQGLVHVRALPQVLFTDRGNGHFVRLECAPADLTRVAQWFARRPETLWVATVSDQSAIISECFLSEENRAAFIELELAQQPITGYSFAYIGRYRRTVRGWHPNILTAGQLDQLGENEARALLASRNLGTAPITVPDDTDREIVRLLSIDGRLSIDAIAAEVGIAKPTVRRRVLQLQQSDYLSIRAVIEPALLGFPLEASLTVEAPISRLDEVATIVAEDWRTRWAAEAPGNRAVHAMLTLESHVELHETLRKLEHRLASVATRITASPVLSHYKRSDVVLPAAGGASR</sequence>
<feature type="domain" description="HTH asnC-type" evidence="4">
    <location>
        <begin position="183"/>
        <end position="243"/>
    </location>
</feature>
<dbReference type="EMBL" id="QYAC01000002">
    <property type="protein sequence ID" value="MBL3678617.1"/>
    <property type="molecule type" value="Genomic_DNA"/>
</dbReference>
<keyword evidence="1" id="KW-0805">Transcription regulation</keyword>
<dbReference type="InterPro" id="IPR000485">
    <property type="entry name" value="AsnC-type_HTH_dom"/>
</dbReference>
<dbReference type="Proteomes" id="UP001645859">
    <property type="component" value="Unassembled WGS sequence"/>
</dbReference>
<comment type="caution">
    <text evidence="5">The sequence shown here is derived from an EMBL/GenBank/DDBJ whole genome shotgun (WGS) entry which is preliminary data.</text>
</comment>
<keyword evidence="6" id="KW-1185">Reference proteome</keyword>
<protein>
    <submittedName>
        <fullName evidence="5">Lrp/AsnC family transcriptional regulator</fullName>
    </submittedName>
</protein>